<comment type="cofactor">
    <cofactor evidence="1">
        <name>Mg(2+)</name>
        <dbReference type="ChEBI" id="CHEBI:18420"/>
    </cofactor>
</comment>
<keyword evidence="9" id="KW-1185">Reference proteome</keyword>
<evidence type="ECO:0000256" key="3">
    <source>
        <dbReference type="ARBA" id="ARBA00022842"/>
    </source>
</evidence>
<protein>
    <submittedName>
        <fullName evidence="7">Citrate lyase subunit beta</fullName>
    </submittedName>
</protein>
<feature type="domain" description="HpcH/HpaI aldolase/citrate lyase" evidence="6">
    <location>
        <begin position="9"/>
        <end position="243"/>
    </location>
</feature>
<dbReference type="STRING" id="644358.A0A0C4E231"/>
<dbReference type="EMBL" id="ADBL01001567">
    <property type="status" value="NOT_ANNOTATED_CDS"/>
    <property type="molecule type" value="Genomic_DNA"/>
</dbReference>
<dbReference type="OMA" id="WTTPWTH"/>
<reference evidence="7" key="2">
    <citation type="submission" date="2010-05" db="EMBL/GenBank/DDBJ databases">
        <title>The Genome Sequence of Magnaporthe poae strain ATCC 64411.</title>
        <authorList>
            <consortium name="The Broad Institute Genome Sequencing Platform"/>
            <consortium name="Broad Institute Genome Sequencing Center for Infectious Disease"/>
            <person name="Ma L.-J."/>
            <person name="Dead R."/>
            <person name="Young S."/>
            <person name="Zeng Q."/>
            <person name="Koehrsen M."/>
            <person name="Alvarado L."/>
            <person name="Berlin A."/>
            <person name="Chapman S.B."/>
            <person name="Chen Z."/>
            <person name="Freedman E."/>
            <person name="Gellesch M."/>
            <person name="Goldberg J."/>
            <person name="Griggs A."/>
            <person name="Gujja S."/>
            <person name="Heilman E.R."/>
            <person name="Heiman D."/>
            <person name="Hepburn T."/>
            <person name="Howarth C."/>
            <person name="Jen D."/>
            <person name="Larson L."/>
            <person name="Mehta T."/>
            <person name="Neiman D."/>
            <person name="Pearson M."/>
            <person name="Roberts A."/>
            <person name="Saif S."/>
            <person name="Shea T."/>
            <person name="Shenoy N."/>
            <person name="Sisk P."/>
            <person name="Stolte C."/>
            <person name="Sykes S."/>
            <person name="Walk T."/>
            <person name="White J."/>
            <person name="Yandava C."/>
            <person name="Haas B."/>
            <person name="Nusbaum C."/>
            <person name="Birren B."/>
        </authorList>
    </citation>
    <scope>NUCLEOTIDE SEQUENCE</scope>
    <source>
        <strain evidence="7">ATCC 64411</strain>
    </source>
</reference>
<dbReference type="Gene3D" id="3.20.20.60">
    <property type="entry name" value="Phosphoenolpyruvate-binding domains"/>
    <property type="match status" value="1"/>
</dbReference>
<proteinExistence type="predicted"/>
<dbReference type="EnsemblFungi" id="MAPG_06459T0">
    <property type="protein sequence ID" value="MAPG_06459T0"/>
    <property type="gene ID" value="MAPG_06459"/>
</dbReference>
<dbReference type="PIRSF" id="PIRSF015582">
    <property type="entry name" value="Cit_lyase_B"/>
    <property type="match status" value="1"/>
</dbReference>
<dbReference type="VEuPathDB" id="FungiDB:MAPG_06459"/>
<dbReference type="InterPro" id="IPR005000">
    <property type="entry name" value="Aldolase/citrate-lyase_domain"/>
</dbReference>
<evidence type="ECO:0000313" key="7">
    <source>
        <dbReference type="EMBL" id="KLU87459.1"/>
    </source>
</evidence>
<feature type="binding site" evidence="4">
    <location>
        <position position="74"/>
    </location>
    <ligand>
        <name>substrate</name>
    </ligand>
</feature>
<evidence type="ECO:0000259" key="6">
    <source>
        <dbReference type="Pfam" id="PF03328"/>
    </source>
</evidence>
<keyword evidence="3 5" id="KW-0460">Magnesium</keyword>
<reference evidence="8" key="5">
    <citation type="submission" date="2015-06" db="UniProtKB">
        <authorList>
            <consortium name="EnsemblFungi"/>
        </authorList>
    </citation>
    <scope>IDENTIFICATION</scope>
    <source>
        <strain evidence="8">ATCC 64411</strain>
    </source>
</reference>
<evidence type="ECO:0000313" key="8">
    <source>
        <dbReference type="EnsemblFungi" id="MAPG_06459T0"/>
    </source>
</evidence>
<keyword evidence="2 5" id="KW-0479">Metal-binding</keyword>
<evidence type="ECO:0000256" key="2">
    <source>
        <dbReference type="ARBA" id="ARBA00022723"/>
    </source>
</evidence>
<dbReference type="OrthoDB" id="1773at2759"/>
<dbReference type="InterPro" id="IPR015813">
    <property type="entry name" value="Pyrv/PenolPyrv_kinase-like_dom"/>
</dbReference>
<dbReference type="Proteomes" id="UP000011715">
    <property type="component" value="Unassembled WGS sequence"/>
</dbReference>
<evidence type="ECO:0000256" key="5">
    <source>
        <dbReference type="PIRSR" id="PIRSR015582-2"/>
    </source>
</evidence>
<dbReference type="EMBL" id="GL876970">
    <property type="protein sequence ID" value="KLU87459.1"/>
    <property type="molecule type" value="Genomic_DNA"/>
</dbReference>
<dbReference type="AlphaFoldDB" id="A0A0C4E231"/>
<reference evidence="8" key="4">
    <citation type="journal article" date="2015" name="G3 (Bethesda)">
        <title>Genome sequences of three phytopathogenic species of the Magnaporthaceae family of fungi.</title>
        <authorList>
            <person name="Okagaki L.H."/>
            <person name="Nunes C.C."/>
            <person name="Sailsbery J."/>
            <person name="Clay B."/>
            <person name="Brown D."/>
            <person name="John T."/>
            <person name="Oh Y."/>
            <person name="Young N."/>
            <person name="Fitzgerald M."/>
            <person name="Haas B.J."/>
            <person name="Zeng Q."/>
            <person name="Young S."/>
            <person name="Adiconis X."/>
            <person name="Fan L."/>
            <person name="Levin J.Z."/>
            <person name="Mitchell T.K."/>
            <person name="Okubara P.A."/>
            <person name="Farman M.L."/>
            <person name="Kohn L.M."/>
            <person name="Birren B."/>
            <person name="Ma L.-J."/>
            <person name="Dean R.A."/>
        </authorList>
    </citation>
    <scope>NUCLEOTIDE SEQUENCE</scope>
    <source>
        <strain evidence="8">ATCC 64411 / 73-15</strain>
    </source>
</reference>
<evidence type="ECO:0000256" key="1">
    <source>
        <dbReference type="ARBA" id="ARBA00001946"/>
    </source>
</evidence>
<dbReference type="InterPro" id="IPR040442">
    <property type="entry name" value="Pyrv_kinase-like_dom_sf"/>
</dbReference>
<dbReference type="EMBL" id="ADBL01001568">
    <property type="status" value="NOT_ANNOTATED_CDS"/>
    <property type="molecule type" value="Genomic_DNA"/>
</dbReference>
<reference evidence="7" key="3">
    <citation type="submission" date="2011-03" db="EMBL/GenBank/DDBJ databases">
        <title>Annotation of Magnaporthe poae ATCC 64411.</title>
        <authorList>
            <person name="Ma L.-J."/>
            <person name="Dead R."/>
            <person name="Young S.K."/>
            <person name="Zeng Q."/>
            <person name="Gargeya S."/>
            <person name="Fitzgerald M."/>
            <person name="Haas B."/>
            <person name="Abouelleil A."/>
            <person name="Alvarado L."/>
            <person name="Arachchi H.M."/>
            <person name="Berlin A."/>
            <person name="Brown A."/>
            <person name="Chapman S.B."/>
            <person name="Chen Z."/>
            <person name="Dunbar C."/>
            <person name="Freedman E."/>
            <person name="Gearin G."/>
            <person name="Gellesch M."/>
            <person name="Goldberg J."/>
            <person name="Griggs A."/>
            <person name="Gujja S."/>
            <person name="Heiman D."/>
            <person name="Howarth C."/>
            <person name="Larson L."/>
            <person name="Lui A."/>
            <person name="MacDonald P.J.P."/>
            <person name="Mehta T."/>
            <person name="Montmayeur A."/>
            <person name="Murphy C."/>
            <person name="Neiman D."/>
            <person name="Pearson M."/>
            <person name="Priest M."/>
            <person name="Roberts A."/>
            <person name="Saif S."/>
            <person name="Shea T."/>
            <person name="Shenoy N."/>
            <person name="Sisk P."/>
            <person name="Stolte C."/>
            <person name="Sykes S."/>
            <person name="Yandava C."/>
            <person name="Wortman J."/>
            <person name="Nusbaum C."/>
            <person name="Birren B."/>
        </authorList>
    </citation>
    <scope>NUCLEOTIDE SEQUENCE</scope>
    <source>
        <strain evidence="7">ATCC 64411</strain>
    </source>
</reference>
<dbReference type="eggNOG" id="ENOG502QQPK">
    <property type="taxonomic scope" value="Eukaryota"/>
</dbReference>
<keyword evidence="7" id="KW-0456">Lyase</keyword>
<feature type="binding site" evidence="4">
    <location>
        <position position="158"/>
    </location>
    <ligand>
        <name>substrate</name>
    </ligand>
</feature>
<dbReference type="GO" id="GO:0016829">
    <property type="term" value="F:lyase activity"/>
    <property type="evidence" value="ECO:0007669"/>
    <property type="project" value="UniProtKB-KW"/>
</dbReference>
<evidence type="ECO:0000256" key="4">
    <source>
        <dbReference type="PIRSR" id="PIRSR015582-1"/>
    </source>
</evidence>
<accession>A0A0C4E231</accession>
<feature type="binding site" evidence="5">
    <location>
        <position position="197"/>
    </location>
    <ligand>
        <name>Mg(2+)</name>
        <dbReference type="ChEBI" id="CHEBI:18420"/>
    </ligand>
</feature>
<dbReference type="SUPFAM" id="SSF51621">
    <property type="entry name" value="Phosphoenolpyruvate/pyruvate domain"/>
    <property type="match status" value="1"/>
</dbReference>
<dbReference type="Pfam" id="PF03328">
    <property type="entry name" value="HpcH_HpaI"/>
    <property type="match status" value="1"/>
</dbReference>
<gene>
    <name evidence="7" type="ORF">MAPG_06459</name>
</gene>
<organism evidence="8 9">
    <name type="scientific">Magnaporthiopsis poae (strain ATCC 64411 / 73-15)</name>
    <name type="common">Kentucky bluegrass fungus</name>
    <name type="synonym">Magnaporthe poae</name>
    <dbReference type="NCBI Taxonomy" id="644358"/>
    <lineage>
        <taxon>Eukaryota</taxon>
        <taxon>Fungi</taxon>
        <taxon>Dikarya</taxon>
        <taxon>Ascomycota</taxon>
        <taxon>Pezizomycotina</taxon>
        <taxon>Sordariomycetes</taxon>
        <taxon>Sordariomycetidae</taxon>
        <taxon>Magnaporthales</taxon>
        <taxon>Magnaporthaceae</taxon>
        <taxon>Magnaporthiopsis</taxon>
    </lineage>
</organism>
<feature type="binding site" evidence="5">
    <location>
        <position position="158"/>
    </location>
    <ligand>
        <name>Mg(2+)</name>
        <dbReference type="ChEBI" id="CHEBI:18420"/>
    </ligand>
</feature>
<reference evidence="9" key="1">
    <citation type="submission" date="2010-05" db="EMBL/GenBank/DDBJ databases">
        <title>The genome sequence of Magnaporthe poae strain ATCC 64411.</title>
        <authorList>
            <person name="Ma L.-J."/>
            <person name="Dead R."/>
            <person name="Young S."/>
            <person name="Zeng Q."/>
            <person name="Koehrsen M."/>
            <person name="Alvarado L."/>
            <person name="Berlin A."/>
            <person name="Chapman S.B."/>
            <person name="Chen Z."/>
            <person name="Freedman E."/>
            <person name="Gellesch M."/>
            <person name="Goldberg J."/>
            <person name="Griggs A."/>
            <person name="Gujja S."/>
            <person name="Heilman E.R."/>
            <person name="Heiman D."/>
            <person name="Hepburn T."/>
            <person name="Howarth C."/>
            <person name="Jen D."/>
            <person name="Larson L."/>
            <person name="Mehta T."/>
            <person name="Neiman D."/>
            <person name="Pearson M."/>
            <person name="Roberts A."/>
            <person name="Saif S."/>
            <person name="Shea T."/>
            <person name="Shenoy N."/>
            <person name="Sisk P."/>
            <person name="Stolte C."/>
            <person name="Sykes S."/>
            <person name="Walk T."/>
            <person name="White J."/>
            <person name="Yandava C."/>
            <person name="Haas B."/>
            <person name="Nusbaum C."/>
            <person name="Birren B."/>
        </authorList>
    </citation>
    <scope>NUCLEOTIDE SEQUENCE [LARGE SCALE GENOMIC DNA]</scope>
    <source>
        <strain evidence="9">ATCC 64411 / 73-15</strain>
    </source>
</reference>
<dbReference type="PANTHER" id="PTHR32308:SF0">
    <property type="entry name" value="HPCH_HPAI ALDOLASE_CITRATE LYASE DOMAIN-CONTAINING PROTEIN"/>
    <property type="match status" value="1"/>
</dbReference>
<dbReference type="GO" id="GO:0006107">
    <property type="term" value="P:oxaloacetate metabolic process"/>
    <property type="evidence" value="ECO:0007669"/>
    <property type="project" value="TreeGrafter"/>
</dbReference>
<dbReference type="InterPro" id="IPR011206">
    <property type="entry name" value="Citrate_lyase_beta/mcl1/mcl2"/>
</dbReference>
<dbReference type="GO" id="GO:0000287">
    <property type="term" value="F:magnesium ion binding"/>
    <property type="evidence" value="ECO:0007669"/>
    <property type="project" value="TreeGrafter"/>
</dbReference>
<evidence type="ECO:0000313" key="9">
    <source>
        <dbReference type="Proteomes" id="UP000011715"/>
    </source>
</evidence>
<sequence>MTSPQLLRRAVFYVPASSPRMVQKSLTYETDNVTYDLEDSVVDGKKSEARRALAQHLGSLRREGRSHPREIAVRTNPLTTPHGMQDILKITKLPSVDAILLPKVDHAETVQAVAEVIASCDGERRLVWEAGRQQQQHENPDDNCNYYYRPLTLMALIESARAVEYLGDICRAGAGSISKNGDVRPGTLSGIVFGAEDLARDLSAERTPSLAEFMYARSRMVTAARAHGVPGVVDLVCTQLDRQPTTPNSGAGVTTTTTTKTSKLEDECENGRSMGFNGKQVIHPSQLETVHRVFGVPREAAAWAVRVVPDAK</sequence>
<dbReference type="PANTHER" id="PTHR32308">
    <property type="entry name" value="LYASE BETA SUBUNIT, PUTATIVE (AFU_ORTHOLOGUE AFUA_4G13030)-RELATED"/>
    <property type="match status" value="1"/>
</dbReference>
<name>A0A0C4E231_MAGP6</name>